<dbReference type="GO" id="GO:0042277">
    <property type="term" value="F:peptide binding"/>
    <property type="evidence" value="ECO:0007669"/>
    <property type="project" value="TreeGrafter"/>
</dbReference>
<dbReference type="PANTHER" id="PTHR11533:SF174">
    <property type="entry name" value="PUROMYCIN-SENSITIVE AMINOPEPTIDASE-RELATED"/>
    <property type="match status" value="1"/>
</dbReference>
<dbReference type="InterPro" id="IPR014782">
    <property type="entry name" value="Peptidase_M1_dom"/>
</dbReference>
<dbReference type="GO" id="GO:0005615">
    <property type="term" value="C:extracellular space"/>
    <property type="evidence" value="ECO:0007669"/>
    <property type="project" value="TreeGrafter"/>
</dbReference>
<dbReference type="NCBIfam" id="TIGR02412">
    <property type="entry name" value="pepN_strep_liv"/>
    <property type="match status" value="1"/>
</dbReference>
<dbReference type="FunFam" id="1.10.390.10:FF:000004">
    <property type="entry name" value="Aminopeptidase N"/>
    <property type="match status" value="1"/>
</dbReference>
<dbReference type="GO" id="GO:0008270">
    <property type="term" value="F:zinc ion binding"/>
    <property type="evidence" value="ECO:0007669"/>
    <property type="project" value="InterPro"/>
</dbReference>
<feature type="domain" description="Peptidase M1 membrane alanine aminopeptidase" evidence="2">
    <location>
        <begin position="271"/>
        <end position="484"/>
    </location>
</feature>
<dbReference type="GO" id="GO:0006508">
    <property type="term" value="P:proteolysis"/>
    <property type="evidence" value="ECO:0007669"/>
    <property type="project" value="InterPro"/>
</dbReference>
<dbReference type="RefSeq" id="WP_133726534.1">
    <property type="nucleotide sequence ID" value="NZ_SOAN01000010.1"/>
</dbReference>
<dbReference type="InterPro" id="IPR050344">
    <property type="entry name" value="Peptidase_M1_aminopeptidases"/>
</dbReference>
<dbReference type="PANTHER" id="PTHR11533">
    <property type="entry name" value="PROTEASE M1 ZINC METALLOPROTEASE"/>
    <property type="match status" value="1"/>
</dbReference>
<comment type="caution">
    <text evidence="5">The sequence shown here is derived from an EMBL/GenBank/DDBJ whole genome shotgun (WGS) entry which is preliminary data.</text>
</comment>
<keyword evidence="6" id="KW-1185">Reference proteome</keyword>
<dbReference type="Pfam" id="PF11838">
    <property type="entry name" value="ERAP1_C"/>
    <property type="match status" value="1"/>
</dbReference>
<dbReference type="Proteomes" id="UP000294506">
    <property type="component" value="Unassembled WGS sequence"/>
</dbReference>
<evidence type="ECO:0000313" key="6">
    <source>
        <dbReference type="Proteomes" id="UP000294506"/>
    </source>
</evidence>
<feature type="domain" description="Aminopeptidase N-like N-terminal" evidence="4">
    <location>
        <begin position="102"/>
        <end position="185"/>
    </location>
</feature>
<evidence type="ECO:0000259" key="4">
    <source>
        <dbReference type="Pfam" id="PF17900"/>
    </source>
</evidence>
<dbReference type="GO" id="GO:0005737">
    <property type="term" value="C:cytoplasm"/>
    <property type="evidence" value="ECO:0007669"/>
    <property type="project" value="TreeGrafter"/>
</dbReference>
<evidence type="ECO:0000259" key="2">
    <source>
        <dbReference type="Pfam" id="PF01433"/>
    </source>
</evidence>
<dbReference type="Pfam" id="PF17900">
    <property type="entry name" value="Peptidase_M1_N"/>
    <property type="match status" value="1"/>
</dbReference>
<dbReference type="SUPFAM" id="SSF55486">
    <property type="entry name" value="Metalloproteases ('zincins'), catalytic domain"/>
    <property type="match status" value="1"/>
</dbReference>
<comment type="similarity">
    <text evidence="1">Belongs to the peptidase M1 family.</text>
</comment>
<feature type="domain" description="ERAP1-like C-terminal" evidence="3">
    <location>
        <begin position="579"/>
        <end position="902"/>
    </location>
</feature>
<gene>
    <name evidence="5" type="ORF">EV640_11034</name>
</gene>
<dbReference type="InterPro" id="IPR012778">
    <property type="entry name" value="Pept_M1_aminopeptidase"/>
</dbReference>
<evidence type="ECO:0000313" key="5">
    <source>
        <dbReference type="EMBL" id="TDS83380.1"/>
    </source>
</evidence>
<dbReference type="Gene3D" id="2.60.40.1730">
    <property type="entry name" value="tricorn interacting facor f3 domain"/>
    <property type="match status" value="1"/>
</dbReference>
<dbReference type="Gene3D" id="1.10.390.10">
    <property type="entry name" value="Neutral Protease Domain 2"/>
    <property type="match status" value="1"/>
</dbReference>
<name>A0A4R7FX93_9MICC</name>
<organism evidence="5 6">
    <name type="scientific">Nesterenkonia aurantiaca</name>
    <dbReference type="NCBI Taxonomy" id="1436010"/>
    <lineage>
        <taxon>Bacteria</taxon>
        <taxon>Bacillati</taxon>
        <taxon>Actinomycetota</taxon>
        <taxon>Actinomycetes</taxon>
        <taxon>Micrococcales</taxon>
        <taxon>Micrococcaceae</taxon>
        <taxon>Nesterenkonia</taxon>
    </lineage>
</organism>
<evidence type="ECO:0000256" key="1">
    <source>
        <dbReference type="ARBA" id="ARBA00010136"/>
    </source>
</evidence>
<keyword evidence="5" id="KW-0645">Protease</keyword>
<dbReference type="GO" id="GO:0016020">
    <property type="term" value="C:membrane"/>
    <property type="evidence" value="ECO:0007669"/>
    <property type="project" value="TreeGrafter"/>
</dbReference>
<proteinExistence type="inferred from homology"/>
<dbReference type="CDD" id="cd09602">
    <property type="entry name" value="M1_APN"/>
    <property type="match status" value="1"/>
</dbReference>
<dbReference type="InterPro" id="IPR042097">
    <property type="entry name" value="Aminopeptidase_N-like_N_sf"/>
</dbReference>
<dbReference type="GO" id="GO:0043171">
    <property type="term" value="P:peptide catabolic process"/>
    <property type="evidence" value="ECO:0007669"/>
    <property type="project" value="TreeGrafter"/>
</dbReference>
<reference evidence="5 6" key="1">
    <citation type="submission" date="2019-03" db="EMBL/GenBank/DDBJ databases">
        <title>Genomic Encyclopedia of Type Strains, Phase III (KMG-III): the genomes of soil and plant-associated and newly described type strains.</title>
        <authorList>
            <person name="Whitman W."/>
        </authorList>
    </citation>
    <scope>NUCLEOTIDE SEQUENCE [LARGE SCALE GENOMIC DNA]</scope>
    <source>
        <strain evidence="5 6">DSM 27373</strain>
    </source>
</reference>
<dbReference type="AlphaFoldDB" id="A0A4R7FX93"/>
<sequence length="916" mass="100196">MTAQLPFPRADVENLTREEAARRSALLEVTSCRVEVDLRGAPAPGAATYPVQTSIDFSSVEVGASTFLDHLGASVESLVLNGETLDLSTHVGPARILLPRLQGENTVEIRSTSRYSRSGEGLHRFVDPVDEQVYLYTQYEPADSRRVFPVFEQPDLKTRFSFSIIGPQHWQLRSNSPAITRMPLEGAEAERAAGARSAAAQDGVAVGPLVRVEFAETPRMSSYITALLAGPYHHVEGHYRGGVPEGEQVEIPLSVLCRASLAEHFDADALLELTRRGLDFFHAEFAYPYPWGKYDQVFVPEYNLGAMENPGLVTFTEKYVFDTAATDAQYETRANTLMHEMAHMWFGDLVTMHWWDDLWLKESFADYMGSLAVDEATDWSTSWISFANGRKAWAYVQDQLPTTHPIVADIGDLEAADQNFDGITYAKGASVLKQLAAYAGREAFREAARRYFARHAFGNASLGDFLAVLEEVTGANMDDWARAWLQTAGVPVLSAELGSGLEPGLKPGEVLVREQGVDPATGESVSRPHKIHVGVHVLDPERQTLVLHAAQEVFLDPAAPEGLTPVPELSVPEDLPRLLLPNEDDLTYAKLSLDAESLAAVLSYPVADPLARATVWAALWSMVRDGELPARRFLAAVQQLGLDIEEIVVVQGLLRQSLAALERYTPVAERGTLQRDLAARLAAELTRRSGGDHQRATARALATLSRREGSQLELLEALLDGGAADHGISGLRIDEELRWAFLQALAAHGRVSLDQLDAELTAKTTARARIAHRLAAAARPDRRVKERAFGQALAGTDDAGQELSNDHLTATVEGFTVAGDPETAAVIERQSEAYFEALTEVWERMSQGQATRVVSGLYPGAQDLEVGAEPIEHPVALRTQAWLEANAEAPAALRRLLIEEQDQLLRGLRAQAAAQA</sequence>
<dbReference type="InterPro" id="IPR027268">
    <property type="entry name" value="Peptidase_M4/M1_CTD_sf"/>
</dbReference>
<keyword evidence="5" id="KW-0031">Aminopeptidase</keyword>
<dbReference type="Pfam" id="PF01433">
    <property type="entry name" value="Peptidase_M1"/>
    <property type="match status" value="1"/>
</dbReference>
<dbReference type="InterPro" id="IPR024571">
    <property type="entry name" value="ERAP1-like_C_dom"/>
</dbReference>
<dbReference type="EMBL" id="SOAN01000010">
    <property type="protein sequence ID" value="TDS83380.1"/>
    <property type="molecule type" value="Genomic_DNA"/>
</dbReference>
<evidence type="ECO:0000259" key="3">
    <source>
        <dbReference type="Pfam" id="PF11838"/>
    </source>
</evidence>
<dbReference type="GO" id="GO:0070006">
    <property type="term" value="F:metalloaminopeptidase activity"/>
    <property type="evidence" value="ECO:0007669"/>
    <property type="project" value="TreeGrafter"/>
</dbReference>
<dbReference type="InterPro" id="IPR045357">
    <property type="entry name" value="Aminopeptidase_N-like_N"/>
</dbReference>
<dbReference type="SUPFAM" id="SSF63737">
    <property type="entry name" value="Leukotriene A4 hydrolase N-terminal domain"/>
    <property type="match status" value="1"/>
</dbReference>
<accession>A0A4R7FX93</accession>
<protein>
    <submittedName>
        <fullName evidence="5">Aminopeptidase G</fullName>
    </submittedName>
</protein>
<keyword evidence="5" id="KW-0378">Hydrolase</keyword>